<dbReference type="InterPro" id="IPR001872">
    <property type="entry name" value="Peptidase_A8"/>
</dbReference>
<dbReference type="EC" id="3.4.23.36" evidence="9"/>
<reference evidence="12" key="1">
    <citation type="journal article" date="2019" name="Int. J. Syst. Evol. Microbiol.">
        <title>The Global Catalogue of Microorganisms (GCM) 10K type strain sequencing project: providing services to taxonomists for standard genome sequencing and annotation.</title>
        <authorList>
            <consortium name="The Broad Institute Genomics Platform"/>
            <consortium name="The Broad Institute Genome Sequencing Center for Infectious Disease"/>
            <person name="Wu L."/>
            <person name="Ma J."/>
        </authorList>
    </citation>
    <scope>NUCLEOTIDE SEQUENCE [LARGE SCALE GENOMIC DNA]</scope>
    <source>
        <strain evidence="12">KACC 12602</strain>
    </source>
</reference>
<feature type="transmembrane region" description="Helical" evidence="9">
    <location>
        <begin position="63"/>
        <end position="84"/>
    </location>
</feature>
<comment type="caution">
    <text evidence="9">Lacks conserved residue(s) required for the propagation of feature annotation.</text>
</comment>
<name>A0ABW0ED74_9BACT</name>
<sequence length="206" mass="23492">MKYWKYYLAALLVIIVDQAVKFAVHYNMEMGLPGEIKIFGDWFKLHYTLNPGMAFGVELGSDYGKIILTLFRLVAMFGIGYYLYHLVKTRAHSGFIWCIALILGGAIGNLIDSIFYGVLFDNAPYGAHSPWFHGQVVDMFFVDLWEGILPKWIPILGGKPMSLWPIFNVADAAIFMGVVFILFNQNKFFGHDVKEKDEIHTERPVV</sequence>
<evidence type="ECO:0000313" key="11">
    <source>
        <dbReference type="EMBL" id="MFC5270936.1"/>
    </source>
</evidence>
<dbReference type="PANTHER" id="PTHR33695:SF1">
    <property type="entry name" value="LIPOPROTEIN SIGNAL PEPTIDASE"/>
    <property type="match status" value="1"/>
</dbReference>
<evidence type="ECO:0000256" key="6">
    <source>
        <dbReference type="ARBA" id="ARBA00022801"/>
    </source>
</evidence>
<evidence type="ECO:0000256" key="3">
    <source>
        <dbReference type="ARBA" id="ARBA00022670"/>
    </source>
</evidence>
<keyword evidence="5 9" id="KW-0064">Aspartyl protease</keyword>
<dbReference type="PRINTS" id="PR00781">
    <property type="entry name" value="LIPOSIGPTASE"/>
</dbReference>
<feature type="transmembrane region" description="Helical" evidence="9">
    <location>
        <begin position="162"/>
        <end position="183"/>
    </location>
</feature>
<dbReference type="EMBL" id="JBHSKT010000005">
    <property type="protein sequence ID" value="MFC5270936.1"/>
    <property type="molecule type" value="Genomic_DNA"/>
</dbReference>
<comment type="caution">
    <text evidence="11">The sequence shown here is derived from an EMBL/GenBank/DDBJ whole genome shotgun (WGS) entry which is preliminary data.</text>
</comment>
<keyword evidence="11" id="KW-0449">Lipoprotein</keyword>
<comment type="similarity">
    <text evidence="1 9 10">Belongs to the peptidase A8 family.</text>
</comment>
<dbReference type="GO" id="GO:0004190">
    <property type="term" value="F:aspartic-type endopeptidase activity"/>
    <property type="evidence" value="ECO:0007669"/>
    <property type="project" value="UniProtKB-EC"/>
</dbReference>
<keyword evidence="6 9" id="KW-0378">Hydrolase</keyword>
<dbReference type="HAMAP" id="MF_00161">
    <property type="entry name" value="LspA"/>
    <property type="match status" value="1"/>
</dbReference>
<dbReference type="Pfam" id="PF01252">
    <property type="entry name" value="Peptidase_A8"/>
    <property type="match status" value="1"/>
</dbReference>
<accession>A0ABW0ED74</accession>
<evidence type="ECO:0000256" key="4">
    <source>
        <dbReference type="ARBA" id="ARBA00022692"/>
    </source>
</evidence>
<feature type="active site" evidence="9">
    <location>
        <position position="171"/>
    </location>
</feature>
<evidence type="ECO:0000313" key="12">
    <source>
        <dbReference type="Proteomes" id="UP001596161"/>
    </source>
</evidence>
<protein>
    <recommendedName>
        <fullName evidence="9">Lipoprotein signal peptidase</fullName>
        <ecNumber evidence="9">3.4.23.36</ecNumber>
    </recommendedName>
    <alternativeName>
        <fullName evidence="9">Prolipoprotein signal peptidase</fullName>
    </alternativeName>
    <alternativeName>
        <fullName evidence="9">Signal peptidase II</fullName>
        <shortName evidence="9">SPase II</shortName>
    </alternativeName>
</protein>
<evidence type="ECO:0000256" key="7">
    <source>
        <dbReference type="ARBA" id="ARBA00022989"/>
    </source>
</evidence>
<organism evidence="11 12">
    <name type="scientific">Adhaeribacter terreus</name>
    <dbReference type="NCBI Taxonomy" id="529703"/>
    <lineage>
        <taxon>Bacteria</taxon>
        <taxon>Pseudomonadati</taxon>
        <taxon>Bacteroidota</taxon>
        <taxon>Cytophagia</taxon>
        <taxon>Cytophagales</taxon>
        <taxon>Hymenobacteraceae</taxon>
        <taxon>Adhaeribacter</taxon>
    </lineage>
</organism>
<keyword evidence="12" id="KW-1185">Reference proteome</keyword>
<dbReference type="NCBIfam" id="NF011369">
    <property type="entry name" value="PRK14788.1"/>
    <property type="match status" value="1"/>
</dbReference>
<keyword evidence="3 9" id="KW-0645">Protease</keyword>
<evidence type="ECO:0000256" key="5">
    <source>
        <dbReference type="ARBA" id="ARBA00022750"/>
    </source>
</evidence>
<dbReference type="RefSeq" id="WP_378017304.1">
    <property type="nucleotide sequence ID" value="NZ_JBHSKT010000005.1"/>
</dbReference>
<feature type="active site" evidence="9">
    <location>
        <position position="138"/>
    </location>
</feature>
<comment type="pathway">
    <text evidence="9">Protein modification; lipoprotein biosynthesis (signal peptide cleavage).</text>
</comment>
<evidence type="ECO:0000256" key="2">
    <source>
        <dbReference type="ARBA" id="ARBA00022475"/>
    </source>
</evidence>
<comment type="catalytic activity">
    <reaction evidence="9">
        <text>Release of signal peptides from bacterial membrane prolipoproteins. Hydrolyzes -Xaa-Yaa-Zaa-|-(S,diacylglyceryl)Cys-, in which Xaa is hydrophobic (preferably Leu), and Yaa (Ala or Ser) and Zaa (Gly or Ala) have small, neutral side chains.</text>
        <dbReference type="EC" id="3.4.23.36"/>
    </reaction>
</comment>
<proteinExistence type="inferred from homology"/>
<evidence type="ECO:0000256" key="9">
    <source>
        <dbReference type="HAMAP-Rule" id="MF_00161"/>
    </source>
</evidence>
<gene>
    <name evidence="9" type="primary">lspA</name>
    <name evidence="11" type="ORF">ACFPIB_09965</name>
</gene>
<evidence type="ECO:0000256" key="1">
    <source>
        <dbReference type="ARBA" id="ARBA00006139"/>
    </source>
</evidence>
<evidence type="ECO:0000256" key="8">
    <source>
        <dbReference type="ARBA" id="ARBA00023136"/>
    </source>
</evidence>
<comment type="function">
    <text evidence="9">This protein specifically catalyzes the removal of signal peptides from prolipoproteins.</text>
</comment>
<dbReference type="Proteomes" id="UP001596161">
    <property type="component" value="Unassembled WGS sequence"/>
</dbReference>
<dbReference type="PANTHER" id="PTHR33695">
    <property type="entry name" value="LIPOPROTEIN SIGNAL PEPTIDASE"/>
    <property type="match status" value="1"/>
</dbReference>
<evidence type="ECO:0000256" key="10">
    <source>
        <dbReference type="RuleBase" id="RU004181"/>
    </source>
</evidence>
<keyword evidence="8 9" id="KW-0472">Membrane</keyword>
<feature type="transmembrane region" description="Helical" evidence="9">
    <location>
        <begin position="96"/>
        <end position="119"/>
    </location>
</feature>
<comment type="subcellular location">
    <subcellularLocation>
        <location evidence="9">Cell membrane</location>
        <topology evidence="9">Multi-pass membrane protein</topology>
    </subcellularLocation>
</comment>
<keyword evidence="2 9" id="KW-1003">Cell membrane</keyword>
<keyword evidence="4 9" id="KW-0812">Transmembrane</keyword>
<keyword evidence="7 9" id="KW-1133">Transmembrane helix</keyword>